<reference evidence="3 5" key="2">
    <citation type="submission" date="2020-08" db="EMBL/GenBank/DDBJ databases">
        <title>Comparative genomics of Francisella species.</title>
        <authorList>
            <person name="Sahl J."/>
            <person name="Sjodin A."/>
            <person name="Wagner D."/>
            <person name="Forsman M."/>
        </authorList>
    </citation>
    <scope>NUCLEOTIDE SEQUENCE [LARGE SCALE GENOMIC DNA]</scope>
    <source>
        <strain evidence="3 5">F1093</strain>
    </source>
</reference>
<dbReference type="Proteomes" id="UP000760407">
    <property type="component" value="Unassembled WGS sequence"/>
</dbReference>
<dbReference type="Pfam" id="PF13672">
    <property type="entry name" value="PP2C_2"/>
    <property type="match status" value="1"/>
</dbReference>
<protein>
    <submittedName>
        <fullName evidence="2">Phosphatase 2C family protein</fullName>
    </submittedName>
    <submittedName>
        <fullName evidence="3">Serine/threonine-protein phosphatase</fullName>
    </submittedName>
</protein>
<reference evidence="2 4" key="1">
    <citation type="submission" date="2014-04" db="EMBL/GenBank/DDBJ databases">
        <authorList>
            <person name="Bishop-Lilly K.A."/>
            <person name="Broomall S.M."/>
            <person name="Chain P.S."/>
            <person name="Chertkov O."/>
            <person name="Coyne S.R."/>
            <person name="Daligault H.E."/>
            <person name="Davenport K.W."/>
            <person name="Erkkila T."/>
            <person name="Frey K.G."/>
            <person name="Gibbons H.S."/>
            <person name="Gu W."/>
            <person name="Jaissle J."/>
            <person name="Johnson S.L."/>
            <person name="Koroleva G.I."/>
            <person name="Ladner J.T."/>
            <person name="Lo C.-C."/>
            <person name="Minogue T.D."/>
            <person name="Munk C."/>
            <person name="Palacios G.F."/>
            <person name="Redden C.L."/>
            <person name="Rosenzweig C.N."/>
            <person name="Scholz M.B."/>
            <person name="Teshima H."/>
            <person name="Xu Y."/>
        </authorList>
    </citation>
    <scope>NUCLEOTIDE SEQUENCE [LARGE SCALE GENOMIC DNA]</scope>
    <source>
        <strain evidence="2 4">FAJ</strain>
    </source>
</reference>
<dbReference type="Gene3D" id="3.60.40.10">
    <property type="entry name" value="PPM-type phosphatase domain"/>
    <property type="match status" value="1"/>
</dbReference>
<dbReference type="SMART" id="SM00332">
    <property type="entry name" value="PP2Cc"/>
    <property type="match status" value="1"/>
</dbReference>
<gene>
    <name evidence="2" type="ORF">DR78_1933</name>
    <name evidence="3" type="ORF">IBE52_09830</name>
</gene>
<dbReference type="EMBL" id="JACTSG010000007">
    <property type="protein sequence ID" value="MBK2303212.1"/>
    <property type="molecule type" value="Genomic_DNA"/>
</dbReference>
<dbReference type="SMART" id="SM00331">
    <property type="entry name" value="PP2C_SIG"/>
    <property type="match status" value="1"/>
</dbReference>
<dbReference type="Proteomes" id="UP000029117">
    <property type="component" value="Unassembled WGS sequence"/>
</dbReference>
<name>A0AAW3DD69_9GAMM</name>
<dbReference type="CDD" id="cd00143">
    <property type="entry name" value="PP2Cc"/>
    <property type="match status" value="1"/>
</dbReference>
<dbReference type="InterPro" id="IPR036457">
    <property type="entry name" value="PPM-type-like_dom_sf"/>
</dbReference>
<dbReference type="PROSITE" id="PS51746">
    <property type="entry name" value="PPM_2"/>
    <property type="match status" value="1"/>
</dbReference>
<organism evidence="2 4">
    <name type="scientific">Francisella philomiragia</name>
    <dbReference type="NCBI Taxonomy" id="28110"/>
    <lineage>
        <taxon>Bacteria</taxon>
        <taxon>Pseudomonadati</taxon>
        <taxon>Pseudomonadota</taxon>
        <taxon>Gammaproteobacteria</taxon>
        <taxon>Thiotrichales</taxon>
        <taxon>Francisellaceae</taxon>
        <taxon>Francisella</taxon>
    </lineage>
</organism>
<evidence type="ECO:0000259" key="1">
    <source>
        <dbReference type="PROSITE" id="PS51746"/>
    </source>
</evidence>
<evidence type="ECO:0000313" key="2">
    <source>
        <dbReference type="EMBL" id="KFJ43523.1"/>
    </source>
</evidence>
<dbReference type="RefSeq" id="WP_035735930.1">
    <property type="nucleotide sequence ID" value="NZ_JACTRV010000016.1"/>
</dbReference>
<dbReference type="EMBL" id="JOUE01000003">
    <property type="protein sequence ID" value="KFJ43523.1"/>
    <property type="molecule type" value="Genomic_DNA"/>
</dbReference>
<accession>A0AAW3DD69</accession>
<sequence length="246" mass="27233">MSKSLKIISNAKTHVGNKRAVNQDAFLAQPEIGVWIVADGMGGHHNGEYASGLVTQKIMLPDNIVGFDQTVDFIKAFIRKKNTELFYYAKKVGNSVRCGTTVVALVMRGNKVAILWVGDSRIYRFDPEFNQLSQVTVDHTVFNSLKQKGLVDEFHPMAEQYKEALARVVGGEEDVVVDEYRLVLKKSERFLLCSDGINKELSDADLAAILSRSEAPGVTCDMMIKEALANVGRDNMTACVIDVVFI</sequence>
<dbReference type="AlphaFoldDB" id="A0AAW3DD69"/>
<evidence type="ECO:0000313" key="4">
    <source>
        <dbReference type="Proteomes" id="UP000029117"/>
    </source>
</evidence>
<dbReference type="InterPro" id="IPR001932">
    <property type="entry name" value="PPM-type_phosphatase-like_dom"/>
</dbReference>
<evidence type="ECO:0000313" key="3">
    <source>
        <dbReference type="EMBL" id="MBK2303212.1"/>
    </source>
</evidence>
<proteinExistence type="predicted"/>
<comment type="caution">
    <text evidence="2">The sequence shown here is derived from an EMBL/GenBank/DDBJ whole genome shotgun (WGS) entry which is preliminary data.</text>
</comment>
<feature type="domain" description="PPM-type phosphatase" evidence="1">
    <location>
        <begin position="9"/>
        <end position="243"/>
    </location>
</feature>
<evidence type="ECO:0000313" key="5">
    <source>
        <dbReference type="Proteomes" id="UP000760407"/>
    </source>
</evidence>
<keyword evidence="5" id="KW-1185">Reference proteome</keyword>
<dbReference type="SUPFAM" id="SSF81606">
    <property type="entry name" value="PP2C-like"/>
    <property type="match status" value="1"/>
</dbReference>